<keyword evidence="3" id="KW-1185">Reference proteome</keyword>
<reference evidence="2 3" key="1">
    <citation type="submission" date="2024-02" db="EMBL/GenBank/DDBJ databases">
        <authorList>
            <person name="Chen Y."/>
            <person name="Shah S."/>
            <person name="Dougan E. K."/>
            <person name="Thang M."/>
            <person name="Chan C."/>
        </authorList>
    </citation>
    <scope>NUCLEOTIDE SEQUENCE [LARGE SCALE GENOMIC DNA]</scope>
</reference>
<gene>
    <name evidence="2" type="ORF">SCF082_LOCUS21027</name>
</gene>
<evidence type="ECO:0000256" key="1">
    <source>
        <dbReference type="SAM" id="MobiDB-lite"/>
    </source>
</evidence>
<evidence type="ECO:0000313" key="2">
    <source>
        <dbReference type="EMBL" id="CAK9034845.1"/>
    </source>
</evidence>
<protein>
    <submittedName>
        <fullName evidence="2">Uncharacterized protein</fullName>
    </submittedName>
</protein>
<name>A0ABP0L6V8_9DINO</name>
<evidence type="ECO:0000313" key="3">
    <source>
        <dbReference type="Proteomes" id="UP001642464"/>
    </source>
</evidence>
<comment type="caution">
    <text evidence="2">The sequence shown here is derived from an EMBL/GenBank/DDBJ whole genome shotgun (WGS) entry which is preliminary data.</text>
</comment>
<feature type="compositionally biased region" description="Basic and acidic residues" evidence="1">
    <location>
        <begin position="530"/>
        <end position="540"/>
    </location>
</feature>
<proteinExistence type="predicted"/>
<feature type="compositionally biased region" description="Basic and acidic residues" evidence="1">
    <location>
        <begin position="483"/>
        <end position="523"/>
    </location>
</feature>
<organism evidence="2 3">
    <name type="scientific">Durusdinium trenchii</name>
    <dbReference type="NCBI Taxonomy" id="1381693"/>
    <lineage>
        <taxon>Eukaryota</taxon>
        <taxon>Sar</taxon>
        <taxon>Alveolata</taxon>
        <taxon>Dinophyceae</taxon>
        <taxon>Suessiales</taxon>
        <taxon>Symbiodiniaceae</taxon>
        <taxon>Durusdinium</taxon>
    </lineage>
</organism>
<feature type="region of interest" description="Disordered" evidence="1">
    <location>
        <begin position="483"/>
        <end position="540"/>
    </location>
</feature>
<dbReference type="EMBL" id="CAXAMM010014858">
    <property type="protein sequence ID" value="CAK9034845.1"/>
    <property type="molecule type" value="Genomic_DNA"/>
</dbReference>
<dbReference type="Proteomes" id="UP001642464">
    <property type="component" value="Unassembled WGS sequence"/>
</dbReference>
<accession>A0ABP0L6V8</accession>
<sequence length="540" mass="58881">MDEVVKTAVETLSGNSNFVAVDKIKGDAKVRSYFRRVLFKQPWENPVWVTYFQSRPAEWEFDERQMGVKVKSELATQIEDAARQKRKTAAFPEGLYTAVLRSGTPVETSTVIANAKDSEIAALPIDAIEALLGSLGNKPEDPAGLPRHMDASVKVMAAVPGSLEKKGAALSDIMKFFDLVLNFHGDSTDPRLTTQRILTLKELCEAAGLQIRSKGVGNTGTKALGLLCSTAPFHIMALAMAGLGEKGEGDDAKACANFIERVSPAILEALPSEHLIKLAEACAKSKAVAETILATVSKACSGALPSWSMDDVSKLLFALAKVKVGDTPEMAELYSRAAEVASANLSSLSETQLVKVVLTLSRVPACKEFVATAAAEVVNKMSTIAAPQLLLLTQGIASLGSDNASLMKLVEFWATDEVKLKQLSADQLAKLSQVLAPVVPTHEGLWKVAGARLLEQKASLADAGKASVLAAFSGEAPTFEDKEKLLAAVKPREREREKDRDKDRDERRSRGRDDRRDRRDDRRRSRSRDRRRDSRDRRRR</sequence>